<dbReference type="EMBL" id="CAJNYU010003777">
    <property type="protein sequence ID" value="CAF3702042.1"/>
    <property type="molecule type" value="Genomic_DNA"/>
</dbReference>
<sequence>MGLSTKYHEDENFRLNVKKLIALAFLPVPNVIADFYQIAGEFDDDSDDLLNYFEKPWIGEPRRSVAHQPKGRGRPKRQVPETRSLSDDSSSSTIRKATPTADNVPMLSASAYKRG</sequence>
<keyword evidence="8" id="KW-1185">Reference proteome</keyword>
<name>A0A818US58_9BILA</name>
<dbReference type="Proteomes" id="UP000663862">
    <property type="component" value="Unassembled WGS sequence"/>
</dbReference>
<dbReference type="EMBL" id="CAJOBP010003121">
    <property type="protein sequence ID" value="CAF4391067.1"/>
    <property type="molecule type" value="Genomic_DNA"/>
</dbReference>
<dbReference type="AlphaFoldDB" id="A0A818US58"/>
<proteinExistence type="predicted"/>
<dbReference type="EMBL" id="CAJNYV010003699">
    <property type="protein sequence ID" value="CAF3599340.1"/>
    <property type="molecule type" value="Genomic_DNA"/>
</dbReference>
<dbReference type="Proteomes" id="UP000663872">
    <property type="component" value="Unassembled WGS sequence"/>
</dbReference>
<dbReference type="Proteomes" id="UP000663873">
    <property type="component" value="Unassembled WGS sequence"/>
</dbReference>
<feature type="region of interest" description="Disordered" evidence="1">
    <location>
        <begin position="61"/>
        <end position="115"/>
    </location>
</feature>
<dbReference type="EMBL" id="CAJNYT010002842">
    <property type="protein sequence ID" value="CAF3496874.1"/>
    <property type="molecule type" value="Genomic_DNA"/>
</dbReference>
<evidence type="ECO:0000313" key="8">
    <source>
        <dbReference type="Proteomes" id="UP000663873"/>
    </source>
</evidence>
<dbReference type="EMBL" id="CAJOBQ010000477">
    <property type="protein sequence ID" value="CAF4363888.1"/>
    <property type="molecule type" value="Genomic_DNA"/>
</dbReference>
<evidence type="ECO:0000313" key="2">
    <source>
        <dbReference type="EMBL" id="CAF3496874.1"/>
    </source>
</evidence>
<organism evidence="4 7">
    <name type="scientific">Rotaria socialis</name>
    <dbReference type="NCBI Taxonomy" id="392032"/>
    <lineage>
        <taxon>Eukaryota</taxon>
        <taxon>Metazoa</taxon>
        <taxon>Spiralia</taxon>
        <taxon>Gnathifera</taxon>
        <taxon>Rotifera</taxon>
        <taxon>Eurotatoria</taxon>
        <taxon>Bdelloidea</taxon>
        <taxon>Philodinida</taxon>
        <taxon>Philodinidae</taxon>
        <taxon>Rotaria</taxon>
    </lineage>
</organism>
<accession>A0A818US58</accession>
<evidence type="ECO:0000313" key="5">
    <source>
        <dbReference type="EMBL" id="CAF4363888.1"/>
    </source>
</evidence>
<dbReference type="Proteomes" id="UP000663869">
    <property type="component" value="Unassembled WGS sequence"/>
</dbReference>
<evidence type="ECO:0000313" key="4">
    <source>
        <dbReference type="EMBL" id="CAF3702042.1"/>
    </source>
</evidence>
<evidence type="ECO:0000313" key="6">
    <source>
        <dbReference type="EMBL" id="CAF4391067.1"/>
    </source>
</evidence>
<dbReference type="Proteomes" id="UP000663865">
    <property type="component" value="Unassembled WGS sequence"/>
</dbReference>
<comment type="caution">
    <text evidence="4">The sequence shown here is derived from an EMBL/GenBank/DDBJ whole genome shotgun (WGS) entry which is preliminary data.</text>
</comment>
<evidence type="ECO:0000313" key="3">
    <source>
        <dbReference type="EMBL" id="CAF3599340.1"/>
    </source>
</evidence>
<evidence type="ECO:0000313" key="7">
    <source>
        <dbReference type="Proteomes" id="UP000663869"/>
    </source>
</evidence>
<evidence type="ECO:0000256" key="1">
    <source>
        <dbReference type="SAM" id="MobiDB-lite"/>
    </source>
</evidence>
<reference evidence="4" key="1">
    <citation type="submission" date="2021-02" db="EMBL/GenBank/DDBJ databases">
        <authorList>
            <person name="Nowell W R."/>
        </authorList>
    </citation>
    <scope>NUCLEOTIDE SEQUENCE</scope>
</reference>
<gene>
    <name evidence="4" type="ORF">FME351_LOCUS27791</name>
    <name evidence="2" type="ORF">GRG538_LOCUS17345</name>
    <name evidence="3" type="ORF">KIK155_LOCUS20848</name>
    <name evidence="5" type="ORF">TSG867_LOCUS10410</name>
    <name evidence="6" type="ORF">UJA718_LOCUS18422</name>
</gene>
<protein>
    <submittedName>
        <fullName evidence="4">Uncharacterized protein</fullName>
    </submittedName>
</protein>